<comment type="caution">
    <text evidence="14">The sequence shown here is derived from an EMBL/GenBank/DDBJ whole genome shotgun (WGS) entry which is preliminary data.</text>
</comment>
<name>A0A5N4DIH5_CAMDR</name>
<dbReference type="PANTHER" id="PTHR17600">
    <property type="entry name" value="MESODERM DEVELOPMENT CANDIDATE 2"/>
    <property type="match status" value="1"/>
</dbReference>
<dbReference type="GO" id="GO:0050750">
    <property type="term" value="F:low-density lipoprotein particle receptor binding"/>
    <property type="evidence" value="ECO:0007669"/>
    <property type="project" value="TreeGrafter"/>
</dbReference>
<comment type="similarity">
    <text evidence="2">Belongs to the MESD family.</text>
</comment>
<evidence type="ECO:0000256" key="9">
    <source>
        <dbReference type="ARBA" id="ARBA00032329"/>
    </source>
</evidence>
<evidence type="ECO:0000256" key="13">
    <source>
        <dbReference type="SAM" id="SignalP"/>
    </source>
</evidence>
<comment type="function">
    <text evidence="11">Chaperone specifically assisting the folding of beta-propeller/EGF modules within the family of low-density lipoprotein receptors (LDLRs). Acts as a modulator of the Wnt pathway through chaperoning the coreceptors of the canonical Wnt pathway, LRP5 and LRP6, to the plasma membrane. Essential for specification of embryonic polarity and mesoderm induction. Plays an essential role in neuromuscular junction (NMJ) formation by promoting cell-surface expression of LRP4. May regulate phagocytosis of apoptotic retinal pigment epithelium (RPE) cells.</text>
</comment>
<dbReference type="Gene3D" id="3.30.70.260">
    <property type="match status" value="1"/>
</dbReference>
<keyword evidence="5 13" id="KW-0732">Signal</keyword>
<reference evidence="14 15" key="1">
    <citation type="journal article" date="2019" name="Mol. Ecol. Resour.">
        <title>Improving Illumina assemblies with Hi-C and long reads: an example with the North African dromedary.</title>
        <authorList>
            <person name="Elbers J.P."/>
            <person name="Rogers M.F."/>
            <person name="Perelman P.L."/>
            <person name="Proskuryakova A.A."/>
            <person name="Serdyukova N.A."/>
            <person name="Johnson W.E."/>
            <person name="Horin P."/>
            <person name="Corander J."/>
            <person name="Murphy D."/>
            <person name="Burger P.A."/>
        </authorList>
    </citation>
    <scope>NUCLEOTIDE SEQUENCE [LARGE SCALE GENOMIC DNA]</scope>
    <source>
        <strain evidence="14">Drom800</strain>
        <tissue evidence="14">Blood</tissue>
    </source>
</reference>
<feature type="chain" id="PRO_5024384362" description="LRP chaperone MESD" evidence="13">
    <location>
        <begin position="21"/>
        <end position="159"/>
    </location>
</feature>
<evidence type="ECO:0000256" key="11">
    <source>
        <dbReference type="ARBA" id="ARBA00046015"/>
    </source>
</evidence>
<evidence type="ECO:0000256" key="1">
    <source>
        <dbReference type="ARBA" id="ARBA00004240"/>
    </source>
</evidence>
<dbReference type="Proteomes" id="UP000299084">
    <property type="component" value="Unassembled WGS sequence"/>
</dbReference>
<evidence type="ECO:0000256" key="8">
    <source>
        <dbReference type="ARBA" id="ARBA00030724"/>
    </source>
</evidence>
<keyword evidence="7" id="KW-0143">Chaperone</keyword>
<proteinExistence type="inferred from homology"/>
<dbReference type="Pfam" id="PF10185">
    <property type="entry name" value="Mesd"/>
    <property type="match status" value="1"/>
</dbReference>
<evidence type="ECO:0000256" key="7">
    <source>
        <dbReference type="ARBA" id="ARBA00023186"/>
    </source>
</evidence>
<feature type="signal peptide" evidence="13">
    <location>
        <begin position="1"/>
        <end position="20"/>
    </location>
</feature>
<organism evidence="14 15">
    <name type="scientific">Camelus dromedarius</name>
    <name type="common">Dromedary</name>
    <name type="synonym">Arabian camel</name>
    <dbReference type="NCBI Taxonomy" id="9838"/>
    <lineage>
        <taxon>Eukaryota</taxon>
        <taxon>Metazoa</taxon>
        <taxon>Chordata</taxon>
        <taxon>Craniata</taxon>
        <taxon>Vertebrata</taxon>
        <taxon>Euteleostomi</taxon>
        <taxon>Mammalia</taxon>
        <taxon>Eutheria</taxon>
        <taxon>Laurasiatheria</taxon>
        <taxon>Artiodactyla</taxon>
        <taxon>Tylopoda</taxon>
        <taxon>Camelidae</taxon>
        <taxon>Camelus</taxon>
    </lineage>
</organism>
<keyword evidence="15" id="KW-1185">Reference proteome</keyword>
<evidence type="ECO:0000313" key="14">
    <source>
        <dbReference type="EMBL" id="KAB1270931.1"/>
    </source>
</evidence>
<dbReference type="EMBL" id="JWIN03000011">
    <property type="protein sequence ID" value="KAB1270931.1"/>
    <property type="molecule type" value="Genomic_DNA"/>
</dbReference>
<dbReference type="GO" id="GO:0005783">
    <property type="term" value="C:endoplasmic reticulum"/>
    <property type="evidence" value="ECO:0007669"/>
    <property type="project" value="UniProtKB-SubCell"/>
</dbReference>
<comment type="subcellular location">
    <subcellularLocation>
        <location evidence="1">Endoplasmic reticulum</location>
    </subcellularLocation>
</comment>
<evidence type="ECO:0000256" key="4">
    <source>
        <dbReference type="ARBA" id="ARBA00022687"/>
    </source>
</evidence>
<dbReference type="PANTHER" id="PTHR17600:SF2">
    <property type="entry name" value="LRP CHAPERONE MESD"/>
    <property type="match status" value="1"/>
</dbReference>
<comment type="subunit">
    <text evidence="12">Monomer. Interacts with LRP5; the interaction prevents LRP5 from forming aggregates and chaperones LRP6 to the plasma membrane. Interacts with LRP6; the interaction prevents LRP6 from forming aggregates and chaperones LRP6 to the plasma membrane. Interacts with LRP4; the interaction promotes glycosylation of LRP4 and its cell-surface expression.</text>
</comment>
<evidence type="ECO:0000256" key="10">
    <source>
        <dbReference type="ARBA" id="ARBA00033472"/>
    </source>
</evidence>
<evidence type="ECO:0000313" key="15">
    <source>
        <dbReference type="Proteomes" id="UP000299084"/>
    </source>
</evidence>
<gene>
    <name evidence="14" type="ORF">Cadr_000008917</name>
</gene>
<dbReference type="InterPro" id="IPR019330">
    <property type="entry name" value="MESD"/>
</dbReference>
<sequence length="159" mass="18014">MPLLLLLHARVLAAVGPRDAQRGHPPPWRRRRTFADYSVGHGSSSWNSGREMRAIEGGDPGAETLRSVAFSQREPGKPESMLKMTKKGKILMMFVIPCREAHQEKETEGNHEPLAGQSFQRHYDVRGPRGVRTRYRQCFVMEVRLGEQGLFCRQTGALM</sequence>
<evidence type="ECO:0000256" key="5">
    <source>
        <dbReference type="ARBA" id="ARBA00022729"/>
    </source>
</evidence>
<keyword evidence="6" id="KW-0256">Endoplasmic reticulum</keyword>
<keyword evidence="4" id="KW-0879">Wnt signaling pathway</keyword>
<evidence type="ECO:0000256" key="2">
    <source>
        <dbReference type="ARBA" id="ARBA00011068"/>
    </source>
</evidence>
<evidence type="ECO:0000256" key="6">
    <source>
        <dbReference type="ARBA" id="ARBA00022824"/>
    </source>
</evidence>
<dbReference type="GO" id="GO:0016055">
    <property type="term" value="P:Wnt signaling pathway"/>
    <property type="evidence" value="ECO:0007669"/>
    <property type="project" value="UniProtKB-KW"/>
</dbReference>
<evidence type="ECO:0000256" key="3">
    <source>
        <dbReference type="ARBA" id="ARBA00022290"/>
    </source>
</evidence>
<accession>A0A5N4DIH5</accession>
<dbReference type="GO" id="GO:0006457">
    <property type="term" value="P:protein folding"/>
    <property type="evidence" value="ECO:0007669"/>
    <property type="project" value="InterPro"/>
</dbReference>
<protein>
    <recommendedName>
        <fullName evidence="3">LRP chaperone MESD</fullName>
    </recommendedName>
    <alternativeName>
        <fullName evidence="10">LDLR chaperone MESD</fullName>
    </alternativeName>
    <alternativeName>
        <fullName evidence="8">Mesoderm development candidate 2</fullName>
    </alternativeName>
    <alternativeName>
        <fullName evidence="9">Mesoderm development protein</fullName>
    </alternativeName>
</protein>
<dbReference type="AlphaFoldDB" id="A0A5N4DIH5"/>
<evidence type="ECO:0000256" key="12">
    <source>
        <dbReference type="ARBA" id="ARBA00047137"/>
    </source>
</evidence>